<name>A0A9N9JTD8_9GLOM</name>
<dbReference type="GO" id="GO:0051666">
    <property type="term" value="P:actin cortical patch localization"/>
    <property type="evidence" value="ECO:0007669"/>
    <property type="project" value="TreeGrafter"/>
</dbReference>
<dbReference type="InterPro" id="IPR052809">
    <property type="entry name" value="Actin_polarity_regulatory"/>
</dbReference>
<feature type="non-terminal residue" evidence="3">
    <location>
        <position position="1"/>
    </location>
</feature>
<dbReference type="PANTHER" id="PTHR28245">
    <property type="entry name" value="ARF3-INTERACTING PROTEIN 1"/>
    <property type="match status" value="1"/>
</dbReference>
<dbReference type="Pfam" id="PF07792">
    <property type="entry name" value="Afi1"/>
    <property type="match status" value="1"/>
</dbReference>
<gene>
    <name evidence="3" type="ORF">AMORRO_LOCUS18319</name>
</gene>
<dbReference type="GO" id="GO:0005886">
    <property type="term" value="C:plasma membrane"/>
    <property type="evidence" value="ECO:0007669"/>
    <property type="project" value="TreeGrafter"/>
</dbReference>
<proteinExistence type="predicted"/>
<dbReference type="AlphaFoldDB" id="A0A9N9JTD8"/>
<reference evidence="3" key="1">
    <citation type="submission" date="2021-06" db="EMBL/GenBank/DDBJ databases">
        <authorList>
            <person name="Kallberg Y."/>
            <person name="Tangrot J."/>
            <person name="Rosling A."/>
        </authorList>
    </citation>
    <scope>NUCLEOTIDE SEQUENCE</scope>
    <source>
        <strain evidence="3">CL551</strain>
    </source>
</reference>
<sequence length="107" mass="12179">PLGEHVTHILLAEFDIDKGSSLTHQYPDATGTDEHLLAELMLPDGAHLRAEDWTVFFLNQTIPDPDKISIDENPTYHTPSNSQDHDQEKPLLYALNLVRTRHDKEAR</sequence>
<evidence type="ECO:0000313" key="4">
    <source>
        <dbReference type="Proteomes" id="UP000789342"/>
    </source>
</evidence>
<feature type="region of interest" description="Disordered" evidence="1">
    <location>
        <begin position="67"/>
        <end position="90"/>
    </location>
</feature>
<evidence type="ECO:0000256" key="1">
    <source>
        <dbReference type="SAM" id="MobiDB-lite"/>
    </source>
</evidence>
<dbReference type="EMBL" id="CAJVPV010063685">
    <property type="protein sequence ID" value="CAG8793180.1"/>
    <property type="molecule type" value="Genomic_DNA"/>
</dbReference>
<evidence type="ECO:0000313" key="3">
    <source>
        <dbReference type="EMBL" id="CAG8793180.1"/>
    </source>
</evidence>
<feature type="domain" description="Arf3-interacting protein 1 N-terminal" evidence="2">
    <location>
        <begin position="9"/>
        <end position="61"/>
    </location>
</feature>
<keyword evidence="4" id="KW-1185">Reference proteome</keyword>
<feature type="non-terminal residue" evidence="3">
    <location>
        <position position="107"/>
    </location>
</feature>
<dbReference type="InterPro" id="IPR012860">
    <property type="entry name" value="Afi1_N"/>
</dbReference>
<evidence type="ECO:0000259" key="2">
    <source>
        <dbReference type="Pfam" id="PF07792"/>
    </source>
</evidence>
<organism evidence="3 4">
    <name type="scientific">Acaulospora morrowiae</name>
    <dbReference type="NCBI Taxonomy" id="94023"/>
    <lineage>
        <taxon>Eukaryota</taxon>
        <taxon>Fungi</taxon>
        <taxon>Fungi incertae sedis</taxon>
        <taxon>Mucoromycota</taxon>
        <taxon>Glomeromycotina</taxon>
        <taxon>Glomeromycetes</taxon>
        <taxon>Diversisporales</taxon>
        <taxon>Acaulosporaceae</taxon>
        <taxon>Acaulospora</taxon>
    </lineage>
</organism>
<protein>
    <submittedName>
        <fullName evidence="3">17211_t:CDS:1</fullName>
    </submittedName>
</protein>
<dbReference type="PANTHER" id="PTHR28245:SF1">
    <property type="entry name" value="ARF3-INTERACTING PROTEIN 1"/>
    <property type="match status" value="1"/>
</dbReference>
<comment type="caution">
    <text evidence="3">The sequence shown here is derived from an EMBL/GenBank/DDBJ whole genome shotgun (WGS) entry which is preliminary data.</text>
</comment>
<dbReference type="OrthoDB" id="66409at2759"/>
<accession>A0A9N9JTD8</accession>
<dbReference type="Proteomes" id="UP000789342">
    <property type="component" value="Unassembled WGS sequence"/>
</dbReference>